<gene>
    <name evidence="11" type="ORF">PFTANZ_02373</name>
</gene>
<keyword evidence="9" id="KW-0812">Transmembrane</keyword>
<protein>
    <recommendedName>
        <fullName evidence="1">non-specific serine/threonine protein kinase</fullName>
        <ecNumber evidence="1">2.7.11.1</ecNumber>
    </recommendedName>
</protein>
<evidence type="ECO:0000256" key="3">
    <source>
        <dbReference type="ARBA" id="ARBA00022679"/>
    </source>
</evidence>
<reference evidence="11 12" key="1">
    <citation type="submission" date="2013-02" db="EMBL/GenBank/DDBJ databases">
        <title>The Genome Annotation of Plasmodium falciparum Tanzania (2000708).</title>
        <authorList>
            <consortium name="The Broad Institute Genome Sequencing Platform"/>
            <consortium name="The Broad Institute Genome Sequencing Center for Infectious Disease"/>
            <person name="Neafsey D."/>
            <person name="Hoffman S."/>
            <person name="Volkman S."/>
            <person name="Rosenthal P."/>
            <person name="Walker B."/>
            <person name="Young S.K."/>
            <person name="Zeng Q."/>
            <person name="Gargeya S."/>
            <person name="Fitzgerald M."/>
            <person name="Haas B."/>
            <person name="Abouelleil A."/>
            <person name="Allen A.W."/>
            <person name="Alvarado L."/>
            <person name="Arachchi H.M."/>
            <person name="Berlin A.M."/>
            <person name="Chapman S.B."/>
            <person name="Gainer-Dewar J."/>
            <person name="Goldberg J."/>
            <person name="Griggs A."/>
            <person name="Gujja S."/>
            <person name="Hansen M."/>
            <person name="Howarth C."/>
            <person name="Imamovic A."/>
            <person name="Ireland A."/>
            <person name="Larimer J."/>
            <person name="McCowan C."/>
            <person name="Murphy C."/>
            <person name="Pearson M."/>
            <person name="Poon T.W."/>
            <person name="Priest M."/>
            <person name="Roberts A."/>
            <person name="Saif S."/>
            <person name="Shea T."/>
            <person name="Sisk P."/>
            <person name="Sykes S."/>
            <person name="Wortman J."/>
            <person name="Nusbaum C."/>
            <person name="Birren B."/>
        </authorList>
    </citation>
    <scope>NUCLEOTIDE SEQUENCE [LARGE SCALE GENOMIC DNA]</scope>
    <source>
        <strain evidence="12">Tanzania (2000708)</strain>
    </source>
</reference>
<keyword evidence="9" id="KW-1133">Transmembrane helix</keyword>
<keyword evidence="5 11" id="KW-0418">Kinase</keyword>
<feature type="transmembrane region" description="Helical" evidence="9">
    <location>
        <begin position="48"/>
        <end position="67"/>
    </location>
</feature>
<dbReference type="PROSITE" id="PS00109">
    <property type="entry name" value="PROTEIN_KINASE_TYR"/>
    <property type="match status" value="1"/>
</dbReference>
<dbReference type="AlphaFoldDB" id="A0A024W8C4"/>
<dbReference type="SMART" id="SM00220">
    <property type="entry name" value="S_TKc"/>
    <property type="match status" value="1"/>
</dbReference>
<evidence type="ECO:0000256" key="7">
    <source>
        <dbReference type="ARBA" id="ARBA00047899"/>
    </source>
</evidence>
<evidence type="ECO:0000259" key="10">
    <source>
        <dbReference type="PROSITE" id="PS50011"/>
    </source>
</evidence>
<evidence type="ECO:0000256" key="9">
    <source>
        <dbReference type="SAM" id="Phobius"/>
    </source>
</evidence>
<dbReference type="Pfam" id="PF00069">
    <property type="entry name" value="Pkinase"/>
    <property type="match status" value="1"/>
</dbReference>
<dbReference type="OrthoDB" id="28255at2759"/>
<evidence type="ECO:0000313" key="11">
    <source>
        <dbReference type="EMBL" id="ETW36932.1"/>
    </source>
</evidence>
<dbReference type="PANTHER" id="PTHR24343:SF466">
    <property type="entry name" value="AMP-ACTIVATED PROTEIN KINASE ALPHA SUBUNIT, ISOFORM A"/>
    <property type="match status" value="1"/>
</dbReference>
<evidence type="ECO:0000256" key="8">
    <source>
        <dbReference type="ARBA" id="ARBA00048679"/>
    </source>
</evidence>
<dbReference type="GO" id="GO:0004674">
    <property type="term" value="F:protein serine/threonine kinase activity"/>
    <property type="evidence" value="ECO:0007669"/>
    <property type="project" value="UniProtKB-KW"/>
</dbReference>
<dbReference type="EC" id="2.7.11.1" evidence="1"/>
<dbReference type="SUPFAM" id="SSF56112">
    <property type="entry name" value="Protein kinase-like (PK-like)"/>
    <property type="match status" value="1"/>
</dbReference>
<keyword evidence="9" id="KW-0472">Membrane</keyword>
<dbReference type="eggNOG" id="ENOG502QRRK">
    <property type="taxonomic scope" value="Eukaryota"/>
</dbReference>
<evidence type="ECO:0000256" key="5">
    <source>
        <dbReference type="ARBA" id="ARBA00022777"/>
    </source>
</evidence>
<dbReference type="PANTHER" id="PTHR24343">
    <property type="entry name" value="SERINE/THREONINE KINASE"/>
    <property type="match status" value="1"/>
</dbReference>
<evidence type="ECO:0000256" key="2">
    <source>
        <dbReference type="ARBA" id="ARBA00022527"/>
    </source>
</evidence>
<dbReference type="Proteomes" id="UP000030708">
    <property type="component" value="Unassembled WGS sequence"/>
</dbReference>
<keyword evidence="4" id="KW-0547">Nucleotide-binding</keyword>
<dbReference type="Gene3D" id="1.10.510.10">
    <property type="entry name" value="Transferase(Phosphotransferase) domain 1"/>
    <property type="match status" value="1"/>
</dbReference>
<feature type="transmembrane region" description="Helical" evidence="9">
    <location>
        <begin position="430"/>
        <end position="449"/>
    </location>
</feature>
<dbReference type="InterPro" id="IPR011009">
    <property type="entry name" value="Kinase-like_dom_sf"/>
</dbReference>
<accession>A0A024W8C4</accession>
<feature type="domain" description="Protein kinase" evidence="10">
    <location>
        <begin position="133"/>
        <end position="517"/>
    </location>
</feature>
<proteinExistence type="predicted"/>
<evidence type="ECO:0000256" key="6">
    <source>
        <dbReference type="ARBA" id="ARBA00022840"/>
    </source>
</evidence>
<name>A0A024W8C4_PLAFA</name>
<evidence type="ECO:0000256" key="4">
    <source>
        <dbReference type="ARBA" id="ARBA00022741"/>
    </source>
</evidence>
<keyword evidence="3" id="KW-0808">Transferase</keyword>
<dbReference type="EMBL" id="KI926396">
    <property type="protein sequence ID" value="ETW36932.1"/>
    <property type="molecule type" value="Genomic_DNA"/>
</dbReference>
<dbReference type="PROSITE" id="PS50011">
    <property type="entry name" value="PROTEIN_KINASE_DOM"/>
    <property type="match status" value="1"/>
</dbReference>
<organism evidence="11 12">
    <name type="scientific">Plasmodium falciparum Tanzania</name>
    <name type="common">2000708</name>
    <dbReference type="NCBI Taxonomy" id="1036725"/>
    <lineage>
        <taxon>Eukaryota</taxon>
        <taxon>Sar</taxon>
        <taxon>Alveolata</taxon>
        <taxon>Apicomplexa</taxon>
        <taxon>Aconoidasida</taxon>
        <taxon>Haemosporida</taxon>
        <taxon>Plasmodiidae</taxon>
        <taxon>Plasmodium</taxon>
        <taxon>Plasmodium (Laverania)</taxon>
    </lineage>
</organism>
<dbReference type="GO" id="GO:0005524">
    <property type="term" value="F:ATP binding"/>
    <property type="evidence" value="ECO:0007669"/>
    <property type="project" value="UniProtKB-KW"/>
</dbReference>
<comment type="catalytic activity">
    <reaction evidence="7">
        <text>L-threonyl-[protein] + ATP = O-phospho-L-threonyl-[protein] + ADP + H(+)</text>
        <dbReference type="Rhea" id="RHEA:46608"/>
        <dbReference type="Rhea" id="RHEA-COMP:11060"/>
        <dbReference type="Rhea" id="RHEA-COMP:11605"/>
        <dbReference type="ChEBI" id="CHEBI:15378"/>
        <dbReference type="ChEBI" id="CHEBI:30013"/>
        <dbReference type="ChEBI" id="CHEBI:30616"/>
        <dbReference type="ChEBI" id="CHEBI:61977"/>
        <dbReference type="ChEBI" id="CHEBI:456216"/>
        <dbReference type="EC" id="2.7.11.1"/>
    </reaction>
</comment>
<sequence>MSFYNCSDYNFNKDQLCNKNVYSEIKIISPFHKNVEESKKINYNLKTWLSRCLIIAQTIILVYTYLFHLNVLSCNINSDSISCKGIIRNLSEPCKVNEKSHETFIDRVFYGTKKKKDGSNKNKKLFNWELCKYHISNRLGKAKEYSIGGVNYEKWDLYSIKNENYNESGGRNHEMFSTVISSKSGFRKKKVKLFIKKVPLNSWIELYNKMDIYHGEFLDGAENFVMEAMVSLFLNKYHPGITPKFYNLLYESENDYSELKGLNELMFCDIDIFKNELIKIRNRNKKGYVVMIWEFFGQNLKEFLHSEKENLVITKERKKILFECLKLINKLHKAGLTHLDISPENILIGENYEMRLCDFGKTTPLYVLNNIDEHNKGHLQRFRSYIPYVGKTKYAPPECWNLKKKYKELGIENPLVYLKTLKDYEYKDTLYFDVLAADIYMLGILFIWISSNRYLWGNFDMSQNSNFKKFVNSDMNFDLFPLTREWPEGLKYIIRKLLDYESRKSLDLNELIEHPWWSTDL</sequence>
<evidence type="ECO:0000256" key="1">
    <source>
        <dbReference type="ARBA" id="ARBA00012513"/>
    </source>
</evidence>
<keyword evidence="2 11" id="KW-0723">Serine/threonine-protein kinase</keyword>
<dbReference type="InterPro" id="IPR000719">
    <property type="entry name" value="Prot_kinase_dom"/>
</dbReference>
<dbReference type="FunFam" id="1.10.510.10:FF:000575">
    <property type="entry name" value="Serine/threonine protein kinase"/>
    <property type="match status" value="1"/>
</dbReference>
<evidence type="ECO:0000313" key="12">
    <source>
        <dbReference type="Proteomes" id="UP000030708"/>
    </source>
</evidence>
<dbReference type="InterPro" id="IPR008266">
    <property type="entry name" value="Tyr_kinase_AS"/>
</dbReference>
<reference evidence="11 12" key="2">
    <citation type="submission" date="2013-02" db="EMBL/GenBank/DDBJ databases">
        <title>The Genome Sequence of Plasmodium falciparum Tanzania (2000708).</title>
        <authorList>
            <consortium name="The Broad Institute Genome Sequencing Platform"/>
            <consortium name="The Broad Institute Genome Sequencing Center for Infectious Disease"/>
            <person name="Neafsey D."/>
            <person name="Cheeseman I."/>
            <person name="Volkman S."/>
            <person name="Adams J."/>
            <person name="Walker B."/>
            <person name="Young S.K."/>
            <person name="Zeng Q."/>
            <person name="Gargeya S."/>
            <person name="Fitzgerald M."/>
            <person name="Haas B."/>
            <person name="Abouelleil A."/>
            <person name="Alvarado L."/>
            <person name="Arachchi H.M."/>
            <person name="Berlin A.M."/>
            <person name="Chapman S.B."/>
            <person name="Dewar J."/>
            <person name="Goldberg J."/>
            <person name="Griggs A."/>
            <person name="Gujja S."/>
            <person name="Hansen M."/>
            <person name="Howarth C."/>
            <person name="Imamovic A."/>
            <person name="Larimer J."/>
            <person name="McCowan C."/>
            <person name="Murphy C."/>
            <person name="Neiman D."/>
            <person name="Pearson M."/>
            <person name="Priest M."/>
            <person name="Roberts A."/>
            <person name="Saif S."/>
            <person name="Shea T."/>
            <person name="Sisk P."/>
            <person name="Sykes S."/>
            <person name="Wortman J."/>
            <person name="Nusbaum C."/>
            <person name="Birren B."/>
        </authorList>
    </citation>
    <scope>NUCLEOTIDE SEQUENCE [LARGE SCALE GENOMIC DNA]</scope>
    <source>
        <strain evidence="12">Tanzania (2000708)</strain>
    </source>
</reference>
<keyword evidence="6" id="KW-0067">ATP-binding</keyword>
<comment type="catalytic activity">
    <reaction evidence="8">
        <text>L-seryl-[protein] + ATP = O-phospho-L-seryl-[protein] + ADP + H(+)</text>
        <dbReference type="Rhea" id="RHEA:17989"/>
        <dbReference type="Rhea" id="RHEA-COMP:9863"/>
        <dbReference type="Rhea" id="RHEA-COMP:11604"/>
        <dbReference type="ChEBI" id="CHEBI:15378"/>
        <dbReference type="ChEBI" id="CHEBI:29999"/>
        <dbReference type="ChEBI" id="CHEBI:30616"/>
        <dbReference type="ChEBI" id="CHEBI:83421"/>
        <dbReference type="ChEBI" id="CHEBI:456216"/>
        <dbReference type="EC" id="2.7.11.1"/>
    </reaction>
</comment>